<protein>
    <submittedName>
        <fullName evidence="1">Phosphatidylinositide phosphatase SAC1</fullName>
    </submittedName>
</protein>
<organism evidence="1 2">
    <name type="scientific">Entomophthora muscae</name>
    <dbReference type="NCBI Taxonomy" id="34485"/>
    <lineage>
        <taxon>Eukaryota</taxon>
        <taxon>Fungi</taxon>
        <taxon>Fungi incertae sedis</taxon>
        <taxon>Zoopagomycota</taxon>
        <taxon>Entomophthoromycotina</taxon>
        <taxon>Entomophthoromycetes</taxon>
        <taxon>Entomophthorales</taxon>
        <taxon>Entomophthoraceae</taxon>
        <taxon>Entomophthora</taxon>
    </lineage>
</organism>
<sequence length="599" mass="67169">MCLLSSKQSPPFQLTIRKSNKPSPVNGCSPNTKVVVSKLAANQYRDAWSEWDPNSQSLLESTPTDSENYEVFGESIPTYGIVGTFNVGGQLWLCLLDQVAIAGHILNHTIYTPKVIRYVLLGDLVHTPMLSVLDAQELDTYKDMLESGGFYFSYTYALWHHLQYISFNPPASVPSPQETERRRRYIWNSHINGNLPGAEDTFLVNLVRGHVETSPLAQGLTMTIISRIDRNRAGTRFSVRGLNTLGEAAISVESEVIIFSKDLVASHLQLRGSLPLLWSQETTKLAYKPPVIVYDADEEATNLAVLRHFDAIQKWILPGPTEVLNLLRTSGDEDLLATAIEDRLSRLNIPQVNYHPIPLLWGSQSLDELLVRITDPLLEHGYFVGQRNQISGDVSAVLRRQTGLFRINCMDCMDRTSIAQFGLIRQILPDLMTSVSQFVPDAIFTLRQAWANMANAVASYSTGTGIVNEAIIRDGSRTQGYNWKDQMVCGARYFLNNTHDHAKNFWLLRFLGLHPGPTTSPFPQPTVAAEHMQRWRSILGAPPLYSSTSISTSYIESLEKEKLDFVNSQFLSNLLKIGLLSEYCLVNNLDSDQVLRQIP</sequence>
<name>A0ACC2RZQ2_9FUNG</name>
<dbReference type="Proteomes" id="UP001165960">
    <property type="component" value="Unassembled WGS sequence"/>
</dbReference>
<gene>
    <name evidence="1" type="primary">SACM1L_1</name>
    <name evidence="1" type="ORF">DSO57_1002823</name>
</gene>
<reference evidence="1" key="1">
    <citation type="submission" date="2022-04" db="EMBL/GenBank/DDBJ databases">
        <title>Genome of the entomopathogenic fungus Entomophthora muscae.</title>
        <authorList>
            <person name="Elya C."/>
            <person name="Lovett B.R."/>
            <person name="Lee E."/>
            <person name="Macias A.M."/>
            <person name="Hajek A.E."/>
            <person name="De Bivort B.L."/>
            <person name="Kasson M.T."/>
            <person name="De Fine Licht H.H."/>
            <person name="Stajich J.E."/>
        </authorList>
    </citation>
    <scope>NUCLEOTIDE SEQUENCE</scope>
    <source>
        <strain evidence="1">Berkeley</strain>
    </source>
</reference>
<evidence type="ECO:0000313" key="2">
    <source>
        <dbReference type="Proteomes" id="UP001165960"/>
    </source>
</evidence>
<comment type="caution">
    <text evidence="1">The sequence shown here is derived from an EMBL/GenBank/DDBJ whole genome shotgun (WGS) entry which is preliminary data.</text>
</comment>
<evidence type="ECO:0000313" key="1">
    <source>
        <dbReference type="EMBL" id="KAJ9055527.1"/>
    </source>
</evidence>
<keyword evidence="2" id="KW-1185">Reference proteome</keyword>
<accession>A0ACC2RZQ2</accession>
<dbReference type="EMBL" id="QTSX02006396">
    <property type="protein sequence ID" value="KAJ9055527.1"/>
    <property type="molecule type" value="Genomic_DNA"/>
</dbReference>
<proteinExistence type="predicted"/>